<dbReference type="InterPro" id="IPR011576">
    <property type="entry name" value="Pyridox_Oxase_N"/>
</dbReference>
<comment type="caution">
    <text evidence="2">The sequence shown here is derived from an EMBL/GenBank/DDBJ whole genome shotgun (WGS) entry which is preliminary data.</text>
</comment>
<sequence>MAEKEKIHPNTLEVIQIKIVDENQQSRKLLNQVLSRPLFAHLSTVENGAPRDSPIWFLWEEDALWFIGNLHSDSFPTRVKNNPHCAVGIVDYDQTTGLVHHVGFRGQGQLLPPDSSRAKRLFTRYMGSEEQWNQRFTAVLTNPDWIWIKMIPETVVIRDQSYSRPSSSL</sequence>
<keyword evidence="3" id="KW-1185">Reference proteome</keyword>
<dbReference type="SUPFAM" id="SSF50475">
    <property type="entry name" value="FMN-binding split barrel"/>
    <property type="match status" value="1"/>
</dbReference>
<evidence type="ECO:0000313" key="2">
    <source>
        <dbReference type="EMBL" id="MBM7837230.1"/>
    </source>
</evidence>
<organism evidence="2 3">
    <name type="scientific">Shouchella xiaoxiensis</name>
    <dbReference type="NCBI Taxonomy" id="766895"/>
    <lineage>
        <taxon>Bacteria</taxon>
        <taxon>Bacillati</taxon>
        <taxon>Bacillota</taxon>
        <taxon>Bacilli</taxon>
        <taxon>Bacillales</taxon>
        <taxon>Bacillaceae</taxon>
        <taxon>Shouchella</taxon>
    </lineage>
</organism>
<evidence type="ECO:0000259" key="1">
    <source>
        <dbReference type="Pfam" id="PF01243"/>
    </source>
</evidence>
<dbReference type="Proteomes" id="UP001179280">
    <property type="component" value="Unassembled WGS sequence"/>
</dbReference>
<dbReference type="EMBL" id="JAFBCV010000001">
    <property type="protein sequence ID" value="MBM7837230.1"/>
    <property type="molecule type" value="Genomic_DNA"/>
</dbReference>
<dbReference type="Gene3D" id="2.30.110.10">
    <property type="entry name" value="Electron Transport, Fmn-binding Protein, Chain A"/>
    <property type="match status" value="1"/>
</dbReference>
<proteinExistence type="predicted"/>
<gene>
    <name evidence="2" type="ORF">JOC54_000461</name>
</gene>
<protein>
    <submittedName>
        <fullName evidence="2">Nitroimidazol reductase NimA-like FMN-containing flavoprotein (Pyridoxamine 5'-phosphate oxidase superfamily)</fullName>
    </submittedName>
</protein>
<dbReference type="InterPro" id="IPR012349">
    <property type="entry name" value="Split_barrel_FMN-bd"/>
</dbReference>
<reference evidence="2" key="1">
    <citation type="submission" date="2021-01" db="EMBL/GenBank/DDBJ databases">
        <title>Genomic Encyclopedia of Type Strains, Phase IV (KMG-IV): sequencing the most valuable type-strain genomes for metagenomic binning, comparative biology and taxonomic classification.</title>
        <authorList>
            <person name="Goeker M."/>
        </authorList>
    </citation>
    <scope>NUCLEOTIDE SEQUENCE</scope>
    <source>
        <strain evidence="2">DSM 21943</strain>
    </source>
</reference>
<accession>A0ABS2SPQ9</accession>
<dbReference type="Pfam" id="PF01243">
    <property type="entry name" value="PNPOx_N"/>
    <property type="match status" value="1"/>
</dbReference>
<name>A0ABS2SPQ9_9BACI</name>
<dbReference type="RefSeq" id="WP_204464114.1">
    <property type="nucleotide sequence ID" value="NZ_JAFBCV010000001.1"/>
</dbReference>
<evidence type="ECO:0000313" key="3">
    <source>
        <dbReference type="Proteomes" id="UP001179280"/>
    </source>
</evidence>
<feature type="domain" description="Pyridoxamine 5'-phosphate oxidase N-terminal" evidence="1">
    <location>
        <begin position="30"/>
        <end position="147"/>
    </location>
</feature>